<comment type="function">
    <text evidence="13">The heterodimer acts as both an ATP-dependent DNA helicase and an ATP-dependent, dual-direction single-stranded exonuclease. Recognizes the chi site generating a DNA molecule suitable for the initiation of homologous recombination. The AddA nuclease domain is required for chi fragment generation; this subunit has the helicase and 3' -&gt; 5' nuclease activities.</text>
</comment>
<keyword evidence="6 13" id="KW-0269">Exonuclease</keyword>
<evidence type="ECO:0000256" key="10">
    <source>
        <dbReference type="ARBA" id="ARBA00023235"/>
    </source>
</evidence>
<dbReference type="Gene3D" id="3.90.320.10">
    <property type="match status" value="1"/>
</dbReference>
<dbReference type="Pfam" id="PF13361">
    <property type="entry name" value="UvrD_C"/>
    <property type="match status" value="1"/>
</dbReference>
<evidence type="ECO:0000256" key="13">
    <source>
        <dbReference type="HAMAP-Rule" id="MF_01451"/>
    </source>
</evidence>
<dbReference type="HAMAP" id="MF_01451">
    <property type="entry name" value="AddA"/>
    <property type="match status" value="1"/>
</dbReference>
<dbReference type="GO" id="GO:0005524">
    <property type="term" value="F:ATP binding"/>
    <property type="evidence" value="ECO:0007669"/>
    <property type="project" value="UniProtKB-UniRule"/>
</dbReference>
<dbReference type="FunFam" id="3.40.50.300:FF:001236">
    <property type="entry name" value="ATP-dependent helicase/nuclease subunit A"/>
    <property type="match status" value="1"/>
</dbReference>
<dbReference type="InterPro" id="IPR027417">
    <property type="entry name" value="P-loop_NTPase"/>
</dbReference>
<dbReference type="InterPro" id="IPR014016">
    <property type="entry name" value="UvrD-like_ATP-bd"/>
</dbReference>
<evidence type="ECO:0000259" key="17">
    <source>
        <dbReference type="PROSITE" id="PS51217"/>
    </source>
</evidence>
<dbReference type="Pfam" id="PF12705">
    <property type="entry name" value="PDDEXK_1"/>
    <property type="match status" value="1"/>
</dbReference>
<gene>
    <name evidence="13" type="primary">addA</name>
    <name evidence="18" type="ORF">HNQ41_002923</name>
</gene>
<dbReference type="SUPFAM" id="SSF52540">
    <property type="entry name" value="P-loop containing nucleoside triphosphate hydrolases"/>
    <property type="match status" value="1"/>
</dbReference>
<keyword evidence="8 13" id="KW-0238">DNA-binding</keyword>
<dbReference type="GO" id="GO:0005829">
    <property type="term" value="C:cytosol"/>
    <property type="evidence" value="ECO:0007669"/>
    <property type="project" value="TreeGrafter"/>
</dbReference>
<evidence type="ECO:0000256" key="9">
    <source>
        <dbReference type="ARBA" id="ARBA00023204"/>
    </source>
</evidence>
<dbReference type="Proteomes" id="UP000551878">
    <property type="component" value="Unassembled WGS sequence"/>
</dbReference>
<comment type="caution">
    <text evidence="18">The sequence shown here is derived from an EMBL/GenBank/DDBJ whole genome shotgun (WGS) entry which is preliminary data.</text>
</comment>
<keyword evidence="5 13" id="KW-0347">Helicase</keyword>
<dbReference type="PANTHER" id="PTHR11070:SF48">
    <property type="entry name" value="ATP-DEPENDENT HELICASE_NUCLEASE SUBUNIT A"/>
    <property type="match status" value="1"/>
</dbReference>
<comment type="subunit">
    <text evidence="13">Heterodimer of AddA and AddB/RexB.</text>
</comment>
<evidence type="ECO:0000256" key="2">
    <source>
        <dbReference type="ARBA" id="ARBA00022741"/>
    </source>
</evidence>
<dbReference type="SUPFAM" id="SSF52980">
    <property type="entry name" value="Restriction endonuclease-like"/>
    <property type="match status" value="1"/>
</dbReference>
<evidence type="ECO:0000313" key="19">
    <source>
        <dbReference type="Proteomes" id="UP000551878"/>
    </source>
</evidence>
<dbReference type="InterPro" id="IPR038726">
    <property type="entry name" value="PDDEXK_AddAB-type"/>
</dbReference>
<evidence type="ECO:0000313" key="18">
    <source>
        <dbReference type="EMBL" id="MBB5174706.1"/>
    </source>
</evidence>
<comment type="catalytic activity">
    <reaction evidence="11 13">
        <text>Couples ATP hydrolysis with the unwinding of duplex DNA by translocating in the 3'-5' direction.</text>
        <dbReference type="EC" id="5.6.2.4"/>
    </reaction>
</comment>
<evidence type="ECO:0000259" key="16">
    <source>
        <dbReference type="PROSITE" id="PS51198"/>
    </source>
</evidence>
<dbReference type="EMBL" id="JACHHB010000015">
    <property type="protein sequence ID" value="MBB5174706.1"/>
    <property type="molecule type" value="Genomic_DNA"/>
</dbReference>
<dbReference type="AlphaFoldDB" id="A0A840QT39"/>
<dbReference type="GO" id="GO:0043138">
    <property type="term" value="F:3'-5' DNA helicase activity"/>
    <property type="evidence" value="ECO:0007669"/>
    <property type="project" value="UniProtKB-UniRule"/>
</dbReference>
<dbReference type="InterPro" id="IPR011604">
    <property type="entry name" value="PDDEXK-like_dom_sf"/>
</dbReference>
<keyword evidence="15" id="KW-0175">Coiled coil</keyword>
<comment type="cofactor">
    <cofactor evidence="13">
        <name>Mg(2+)</name>
        <dbReference type="ChEBI" id="CHEBI:18420"/>
    </cofactor>
</comment>
<feature type="domain" description="UvrD-like helicase ATP-binding" evidence="16">
    <location>
        <begin position="10"/>
        <end position="484"/>
    </location>
</feature>
<evidence type="ECO:0000256" key="7">
    <source>
        <dbReference type="ARBA" id="ARBA00022840"/>
    </source>
</evidence>
<protein>
    <recommendedName>
        <fullName evidence="13">ATP-dependent helicase/nuclease subunit A</fullName>
        <ecNumber evidence="13">3.1.-.-</ecNumber>
        <ecNumber evidence="13">5.6.2.4</ecNumber>
    </recommendedName>
    <alternativeName>
        <fullName evidence="13">ATP-dependent helicase/nuclease AddA</fullName>
    </alternativeName>
    <alternativeName>
        <fullName evidence="13">DNA 3'-5' helicase AddA</fullName>
    </alternativeName>
</protein>
<dbReference type="Pfam" id="PF00580">
    <property type="entry name" value="UvrD-helicase"/>
    <property type="match status" value="1"/>
</dbReference>
<evidence type="ECO:0000256" key="4">
    <source>
        <dbReference type="ARBA" id="ARBA00022801"/>
    </source>
</evidence>
<keyword evidence="4 13" id="KW-0378">Hydrolase</keyword>
<reference evidence="18 19" key="1">
    <citation type="submission" date="2020-08" db="EMBL/GenBank/DDBJ databases">
        <title>Genomic Encyclopedia of Type Strains, Phase IV (KMG-IV): sequencing the most valuable type-strain genomes for metagenomic binning, comparative biology and taxonomic classification.</title>
        <authorList>
            <person name="Goeker M."/>
        </authorList>
    </citation>
    <scope>NUCLEOTIDE SEQUENCE [LARGE SCALE GENOMIC DNA]</scope>
    <source>
        <strain evidence="18 19">DSM 24696</strain>
    </source>
</reference>
<dbReference type="Gene3D" id="6.10.250.2380">
    <property type="match status" value="1"/>
</dbReference>
<dbReference type="PROSITE" id="PS51198">
    <property type="entry name" value="UVRD_HELICASE_ATP_BIND"/>
    <property type="match status" value="1"/>
</dbReference>
<proteinExistence type="inferred from homology"/>
<evidence type="ECO:0000256" key="1">
    <source>
        <dbReference type="ARBA" id="ARBA00022722"/>
    </source>
</evidence>
<keyword evidence="7 13" id="KW-0067">ATP-binding</keyword>
<keyword evidence="9 13" id="KW-0234">DNA repair</keyword>
<dbReference type="InterPro" id="IPR000212">
    <property type="entry name" value="DNA_helicase_UvrD/REP"/>
</dbReference>
<keyword evidence="3 13" id="KW-0227">DNA damage</keyword>
<comment type="similarity">
    <text evidence="13">Belongs to the helicase family. AddA subfamily.</text>
</comment>
<dbReference type="GO" id="GO:0033202">
    <property type="term" value="C:DNA helicase complex"/>
    <property type="evidence" value="ECO:0007669"/>
    <property type="project" value="TreeGrafter"/>
</dbReference>
<feature type="domain" description="UvrD-like helicase C-terminal" evidence="17">
    <location>
        <begin position="518"/>
        <end position="808"/>
    </location>
</feature>
<evidence type="ECO:0000256" key="11">
    <source>
        <dbReference type="ARBA" id="ARBA00034617"/>
    </source>
</evidence>
<sequence>MEIRPKPSDVTWTDEQWQAIDAKGSNVLVSAAAGSGKTAVLVERIIRRITDEEPPVDVDRLLIVTFTNAAAAEMRQRIAGALEKSLANDPASLHLRRQLSLLNKASISTLHSFCMNVVRSYYYMLDIDPQFRIVDETEGELIREEVLEHLFEEAYGSGDDELFFDLVDRYSGDRSDEALRNLVFRLYDFSRSHPNPKQWLEEMASRYEIEDDTTIDGLPWSLGLFQDVQRQLQQAVKLIEQAMELTKVPGGPAAYYETFEEDHPNIQALCEQKSWQGLYDAFQSFKFPTLKQARGKDIDKGLKDAAKNLRDAAKKQVNTIKETYFQRAPQSFVRDLQDMAPGIKRLVRLVMEFSERYQMAKKERALVDFADLEHLCLAVLCEGFDEKGTPVASEPAREYQRYFAEVLTDEYQDTNLVQETILRLLSNGSNRFMVGDVKQSIYRFRLAEPGLFLQKYQSYESINNIEENESEGYRIDLAKNFRSRDIILDATNFIFRQLLDPAVGEMDYDKGAELHLGNKDFPEDDTLTAELAVINKGEPLSQTEPGDEPAEMEEELETAQLEARWIVRRIKQMIENQEQVLDKETKRMRPITYRDIVVLMRSMPWAQTMMEECKQAGVPVYADLNTGYFEAIEVSVMISLLSVIDNPYQDIPLASVLRSPIVSLTEQEMAHVRIIEKNGSYYEAVKKTIDESPDETLKQKLSLFYERLMDWRTQAREGGLSELIWRLYQETGYYDFVGGMSGGKQRQANLRALYDRARSYEATSFRGVFRFLRFVERMRERGDDLGTARALGEQEDVVRFMTVHKSKGLEFPVVFLAGMNKEFNKQDIRKNVLLHKEWGFGSKMIDPENRVIYPSLPQLAIKKRLEMESLAEEMRVLYVAMTRAKERLLFVGTVKDAEKSLENWRLAIEHEGWVLPNGDRANAKSFLDWLGPAVMRHKDSVNWQEGISPQDDVVYNDPSRWNLSVIDQDQLQTYVSEEEEKRHEREEAVRSLEPVNVEEDWEQFVGGKLEQVYAYTSATVHRSKQTVSELKRQMHDEYSDRTFLGSFRAQDADRPRFMQDATLTASEIGTAMHTVMQHIPLTRESVRVDRVQSLIDELVRKEILTDAEGQAIDVDKIARFFETPLGERMLQAKSVQREVPFTYGVPASESYADWDGPEDEMVLIQGVVDVILEDADGGRTMIDFKTDTIQGRFPEGMLQAEPVMRDRYSVQIDVYMKAIEAIWQTSIDEAYLYFFDVAESITMK</sequence>
<comment type="catalytic activity">
    <reaction evidence="12 13">
        <text>ATP + H2O = ADP + phosphate + H(+)</text>
        <dbReference type="Rhea" id="RHEA:13065"/>
        <dbReference type="ChEBI" id="CHEBI:15377"/>
        <dbReference type="ChEBI" id="CHEBI:15378"/>
        <dbReference type="ChEBI" id="CHEBI:30616"/>
        <dbReference type="ChEBI" id="CHEBI:43474"/>
        <dbReference type="ChEBI" id="CHEBI:456216"/>
        <dbReference type="EC" id="5.6.2.4"/>
    </reaction>
</comment>
<dbReference type="InterPro" id="IPR014152">
    <property type="entry name" value="AddA"/>
</dbReference>
<dbReference type="RefSeq" id="WP_184665111.1">
    <property type="nucleotide sequence ID" value="NZ_JACHHB010000015.1"/>
</dbReference>
<dbReference type="NCBIfam" id="TIGR02785">
    <property type="entry name" value="addA_Gpos"/>
    <property type="match status" value="1"/>
</dbReference>
<dbReference type="EC" id="3.1.-.-" evidence="13"/>
<evidence type="ECO:0000256" key="12">
    <source>
        <dbReference type="ARBA" id="ARBA00048988"/>
    </source>
</evidence>
<evidence type="ECO:0000256" key="6">
    <source>
        <dbReference type="ARBA" id="ARBA00022839"/>
    </source>
</evidence>
<dbReference type="PANTHER" id="PTHR11070">
    <property type="entry name" value="UVRD / RECB / PCRA DNA HELICASE FAMILY MEMBER"/>
    <property type="match status" value="1"/>
</dbReference>
<dbReference type="GO" id="GO:0000724">
    <property type="term" value="P:double-strand break repair via homologous recombination"/>
    <property type="evidence" value="ECO:0007669"/>
    <property type="project" value="UniProtKB-UniRule"/>
</dbReference>
<keyword evidence="10 13" id="KW-0413">Isomerase</keyword>
<keyword evidence="1 13" id="KW-0540">Nuclease</keyword>
<dbReference type="GO" id="GO:0008408">
    <property type="term" value="F:3'-5' exonuclease activity"/>
    <property type="evidence" value="ECO:0007669"/>
    <property type="project" value="UniProtKB-UniRule"/>
</dbReference>
<organism evidence="18 19">
    <name type="scientific">Texcoconibacillus texcoconensis</name>
    <dbReference type="NCBI Taxonomy" id="1095777"/>
    <lineage>
        <taxon>Bacteria</taxon>
        <taxon>Bacillati</taxon>
        <taxon>Bacillota</taxon>
        <taxon>Bacilli</taxon>
        <taxon>Bacillales</taxon>
        <taxon>Bacillaceae</taxon>
        <taxon>Texcoconibacillus</taxon>
    </lineage>
</organism>
<evidence type="ECO:0000256" key="14">
    <source>
        <dbReference type="PROSITE-ProRule" id="PRU00560"/>
    </source>
</evidence>
<feature type="coiled-coil region" evidence="15">
    <location>
        <begin position="303"/>
        <end position="363"/>
    </location>
</feature>
<dbReference type="Gene3D" id="3.40.50.300">
    <property type="entry name" value="P-loop containing nucleotide triphosphate hydrolases"/>
    <property type="match status" value="3"/>
</dbReference>
<feature type="binding site" evidence="14">
    <location>
        <begin position="31"/>
        <end position="38"/>
    </location>
    <ligand>
        <name>ATP</name>
        <dbReference type="ChEBI" id="CHEBI:30616"/>
    </ligand>
</feature>
<accession>A0A840QT39</accession>
<evidence type="ECO:0000256" key="8">
    <source>
        <dbReference type="ARBA" id="ARBA00023125"/>
    </source>
</evidence>
<evidence type="ECO:0000256" key="3">
    <source>
        <dbReference type="ARBA" id="ARBA00022763"/>
    </source>
</evidence>
<dbReference type="PROSITE" id="PS51217">
    <property type="entry name" value="UVRD_HELICASE_CTER"/>
    <property type="match status" value="1"/>
</dbReference>
<evidence type="ECO:0000256" key="5">
    <source>
        <dbReference type="ARBA" id="ARBA00022806"/>
    </source>
</evidence>
<dbReference type="InterPro" id="IPR011335">
    <property type="entry name" value="Restrct_endonuc-II-like"/>
</dbReference>
<dbReference type="EC" id="5.6.2.4" evidence="13"/>
<name>A0A840QT39_9BACI</name>
<dbReference type="CDD" id="cd17932">
    <property type="entry name" value="DEXQc_UvrD"/>
    <property type="match status" value="1"/>
</dbReference>
<dbReference type="InterPro" id="IPR014017">
    <property type="entry name" value="DNA_helicase_UvrD-like_C"/>
</dbReference>
<evidence type="ECO:0000256" key="15">
    <source>
        <dbReference type="SAM" id="Coils"/>
    </source>
</evidence>
<keyword evidence="2 13" id="KW-0547">Nucleotide-binding</keyword>
<dbReference type="GO" id="GO:0003690">
    <property type="term" value="F:double-stranded DNA binding"/>
    <property type="evidence" value="ECO:0007669"/>
    <property type="project" value="UniProtKB-UniRule"/>
</dbReference>
<keyword evidence="19" id="KW-1185">Reference proteome</keyword>